<keyword evidence="3" id="KW-1185">Reference proteome</keyword>
<protein>
    <submittedName>
        <fullName evidence="2">1-hydroxy-2-methyl-2-(E)-butenyl 4-diphosphate synthase</fullName>
        <ecNumber evidence="2">1.17.7.1</ecNumber>
    </submittedName>
</protein>
<feature type="compositionally biased region" description="Polar residues" evidence="1">
    <location>
        <begin position="154"/>
        <end position="175"/>
    </location>
</feature>
<dbReference type="GO" id="GO:0046429">
    <property type="term" value="F:4-hydroxy-3-methylbut-2-en-1-yl diphosphate synthase activity (ferredoxin)"/>
    <property type="evidence" value="ECO:0007669"/>
    <property type="project" value="UniProtKB-EC"/>
</dbReference>
<evidence type="ECO:0000256" key="1">
    <source>
        <dbReference type="SAM" id="MobiDB-lite"/>
    </source>
</evidence>
<reference evidence="2 3" key="1">
    <citation type="submission" date="2017-08" db="EMBL/GenBank/DDBJ databases">
        <title>Complete Genome Sequence of Streptomyces formicae KY5, the formicamycin producer.</title>
        <authorList>
            <person name="Holmes N.A."/>
            <person name="Devine R."/>
            <person name="Qin Z."/>
            <person name="Seipke R.F."/>
            <person name="Wilkinson B."/>
            <person name="Hutchings M.I."/>
        </authorList>
    </citation>
    <scope>NUCLEOTIDE SEQUENCE [LARGE SCALE GENOMIC DNA]</scope>
    <source>
        <strain evidence="2 3">KY5</strain>
    </source>
</reference>
<keyword evidence="2" id="KW-0560">Oxidoreductase</keyword>
<dbReference type="Proteomes" id="UP000221011">
    <property type="component" value="Chromosome"/>
</dbReference>
<accession>A0A291QEW1</accession>
<dbReference type="RefSeq" id="WP_098244369.1">
    <property type="nucleotide sequence ID" value="NZ_CP022685.1"/>
</dbReference>
<evidence type="ECO:0000313" key="2">
    <source>
        <dbReference type="EMBL" id="ATL29993.1"/>
    </source>
</evidence>
<dbReference type="Gene3D" id="3.20.20.20">
    <property type="entry name" value="Dihydropteroate synthase-like"/>
    <property type="match status" value="1"/>
</dbReference>
<name>A0A291QEW1_9ACTN</name>
<organism evidence="2 3">
    <name type="scientific">Streptomyces formicae</name>
    <dbReference type="NCBI Taxonomy" id="1616117"/>
    <lineage>
        <taxon>Bacteria</taxon>
        <taxon>Bacillati</taxon>
        <taxon>Actinomycetota</taxon>
        <taxon>Actinomycetes</taxon>
        <taxon>Kitasatosporales</taxon>
        <taxon>Streptomycetaceae</taxon>
        <taxon>Streptomyces</taxon>
    </lineage>
</organism>
<proteinExistence type="predicted"/>
<dbReference type="InterPro" id="IPR011005">
    <property type="entry name" value="Dihydropteroate_synth-like_sf"/>
</dbReference>
<feature type="region of interest" description="Disordered" evidence="1">
    <location>
        <begin position="148"/>
        <end position="175"/>
    </location>
</feature>
<dbReference type="KEGG" id="sfk:KY5_4975"/>
<dbReference type="GO" id="GO:0016114">
    <property type="term" value="P:terpenoid biosynthetic process"/>
    <property type="evidence" value="ECO:0007669"/>
    <property type="project" value="InterPro"/>
</dbReference>
<gene>
    <name evidence="2" type="ORF">KY5_4975</name>
</gene>
<dbReference type="EC" id="1.17.7.1" evidence="2"/>
<sequence>MATVVADSVVPVVPLLKRVVGPGALRALPEDQLPGLAGEIRRFLVAEGIGDTNRVSLSADPVEQVKAGCRIPRTPGLRPRKLEIAACPGRGGRPRLQADIHKPVSQVEAAFDGFPHPLRVSYGNGQVFCHGEVLRTAPASAFVETQLGGASRLPDTSSGSTPRRMVNSSEAGEQT</sequence>
<evidence type="ECO:0000313" key="3">
    <source>
        <dbReference type="Proteomes" id="UP000221011"/>
    </source>
</evidence>
<dbReference type="EMBL" id="CP022685">
    <property type="protein sequence ID" value="ATL29993.1"/>
    <property type="molecule type" value="Genomic_DNA"/>
</dbReference>
<dbReference type="AlphaFoldDB" id="A0A291QEW1"/>